<feature type="domain" description="DUF4767" evidence="3">
    <location>
        <begin position="154"/>
        <end position="287"/>
    </location>
</feature>
<dbReference type="PROSITE" id="PS51257">
    <property type="entry name" value="PROKAR_LIPOPROTEIN"/>
    <property type="match status" value="1"/>
</dbReference>
<organism evidence="4 5">
    <name type="scientific">Candidatus Enterococcus ferrettii</name>
    <dbReference type="NCBI Taxonomy" id="2815324"/>
    <lineage>
        <taxon>Bacteria</taxon>
        <taxon>Bacillati</taxon>
        <taxon>Bacillota</taxon>
        <taxon>Bacilli</taxon>
        <taxon>Lactobacillales</taxon>
        <taxon>Enterococcaceae</taxon>
        <taxon>Enterococcus</taxon>
    </lineage>
</organism>
<reference evidence="4 5" key="1">
    <citation type="submission" date="2024-02" db="EMBL/GenBank/DDBJ databases">
        <title>The Genome Sequence of Enterococcus sp. DIV0159.</title>
        <authorList>
            <person name="Earl A."/>
            <person name="Manson A."/>
            <person name="Gilmore M."/>
            <person name="Sanders J."/>
            <person name="Shea T."/>
            <person name="Howe W."/>
            <person name="Livny J."/>
            <person name="Cuomo C."/>
            <person name="Neafsey D."/>
            <person name="Birren B."/>
        </authorList>
    </citation>
    <scope>NUCLEOTIDE SEQUENCE [LARGE SCALE GENOMIC DNA]</scope>
    <source>
        <strain evidence="4 5">665A</strain>
    </source>
</reference>
<sequence length="469" mass="51617">MKRAMVVLMGIVFFLTGCSAKPAESEENPTFDKYIQQAEKLVKEKEYPDAVKEYDKALAVDTKQEKQPVEDDKAGVNLLIAVNKLIDEKDYRKVIEQLGSSDLRKSKDVIVHKQLEEVYQAARSKQREQWGSEEESTDESTAAKPSTNQAASSSLWNAEKGKALQGFMAQWGSAMGQKYENYSDGVVGDFYGMSIPNDVVAHAAIGGKKANLNLSKEVTSQKGRYLVAIYSDAAHSGYMDKHLYLFVIDNGQPKVYVTMQNQGNSENLLYFDETENQDVKNGFAAIVANTKGYQSAGQAKKQLSTNEINQTFLDWAIQRGEMGGMAVSSRYFTHGAAGRGDWYAQTPDGEVQMQDNGNPGAAAFKIHIIGGCVFYTSLDGTIGLDQKAEGSSTAENYYINLDQSQPVHVYLLGDNGKVYEYTHVPAEEKAMGLFGELEDDGTKGQYGPTKTFAVSEDADAQAKLKELLN</sequence>
<dbReference type="Proteomes" id="UP000664357">
    <property type="component" value="Unassembled WGS sequence"/>
</dbReference>
<feature type="chain" id="PRO_5045649571" description="DUF4767 domain-containing protein" evidence="2">
    <location>
        <begin position="21"/>
        <end position="469"/>
    </location>
</feature>
<feature type="compositionally biased region" description="Polar residues" evidence="1">
    <location>
        <begin position="143"/>
        <end position="154"/>
    </location>
</feature>
<evidence type="ECO:0000313" key="5">
    <source>
        <dbReference type="Proteomes" id="UP000664357"/>
    </source>
</evidence>
<accession>A0ABV0EVP9</accession>
<proteinExistence type="predicted"/>
<evidence type="ECO:0000259" key="3">
    <source>
        <dbReference type="Pfam" id="PF15983"/>
    </source>
</evidence>
<evidence type="ECO:0000256" key="1">
    <source>
        <dbReference type="SAM" id="MobiDB-lite"/>
    </source>
</evidence>
<keyword evidence="5" id="KW-1185">Reference proteome</keyword>
<feature type="signal peptide" evidence="2">
    <location>
        <begin position="1"/>
        <end position="20"/>
    </location>
</feature>
<feature type="region of interest" description="Disordered" evidence="1">
    <location>
        <begin position="122"/>
        <end position="154"/>
    </location>
</feature>
<keyword evidence="2" id="KW-0732">Signal</keyword>
<protein>
    <recommendedName>
        <fullName evidence="3">DUF4767 domain-containing protein</fullName>
    </recommendedName>
</protein>
<dbReference type="Pfam" id="PF15983">
    <property type="entry name" value="DUF4767"/>
    <property type="match status" value="1"/>
</dbReference>
<gene>
    <name evidence="4" type="ORF">JZO67_004708</name>
</gene>
<dbReference type="InterPro" id="IPR031927">
    <property type="entry name" value="DUF4767"/>
</dbReference>
<comment type="caution">
    <text evidence="4">The sequence shown here is derived from an EMBL/GenBank/DDBJ whole genome shotgun (WGS) entry which is preliminary data.</text>
</comment>
<evidence type="ECO:0000313" key="4">
    <source>
        <dbReference type="EMBL" id="MEO1772726.1"/>
    </source>
</evidence>
<evidence type="ECO:0000256" key="2">
    <source>
        <dbReference type="SAM" id="SignalP"/>
    </source>
</evidence>
<dbReference type="EMBL" id="JAFREL020000005">
    <property type="protein sequence ID" value="MEO1772726.1"/>
    <property type="molecule type" value="Genomic_DNA"/>
</dbReference>
<name>A0ABV0EVP9_9ENTE</name>